<protein>
    <submittedName>
        <fullName evidence="3">Uncharacterized protein</fullName>
    </submittedName>
</protein>
<feature type="region of interest" description="Disordered" evidence="1">
    <location>
        <begin position="166"/>
        <end position="228"/>
    </location>
</feature>
<name>A0A2J6RU94_HYAVF</name>
<dbReference type="AlphaFoldDB" id="A0A2J6RU94"/>
<evidence type="ECO:0000313" key="4">
    <source>
        <dbReference type="Proteomes" id="UP000235786"/>
    </source>
</evidence>
<evidence type="ECO:0000256" key="2">
    <source>
        <dbReference type="SAM" id="Phobius"/>
    </source>
</evidence>
<reference evidence="3 4" key="1">
    <citation type="submission" date="2016-04" db="EMBL/GenBank/DDBJ databases">
        <title>A degradative enzymes factory behind the ericoid mycorrhizal symbiosis.</title>
        <authorList>
            <consortium name="DOE Joint Genome Institute"/>
            <person name="Martino E."/>
            <person name="Morin E."/>
            <person name="Grelet G."/>
            <person name="Kuo A."/>
            <person name="Kohler A."/>
            <person name="Daghino S."/>
            <person name="Barry K."/>
            <person name="Choi C."/>
            <person name="Cichocki N."/>
            <person name="Clum A."/>
            <person name="Copeland A."/>
            <person name="Hainaut M."/>
            <person name="Haridas S."/>
            <person name="Labutti K."/>
            <person name="Lindquist E."/>
            <person name="Lipzen A."/>
            <person name="Khouja H.-R."/>
            <person name="Murat C."/>
            <person name="Ohm R."/>
            <person name="Olson A."/>
            <person name="Spatafora J."/>
            <person name="Veneault-Fourrey C."/>
            <person name="Henrissat B."/>
            <person name="Grigoriev I."/>
            <person name="Martin F."/>
            <person name="Perotto S."/>
        </authorList>
    </citation>
    <scope>NUCLEOTIDE SEQUENCE [LARGE SCALE GENOMIC DNA]</scope>
    <source>
        <strain evidence="3 4">F</strain>
    </source>
</reference>
<gene>
    <name evidence="3" type="ORF">L207DRAFT_305961</name>
</gene>
<accession>A0A2J6RU94</accession>
<keyword evidence="4" id="KW-1185">Reference proteome</keyword>
<evidence type="ECO:0000256" key="1">
    <source>
        <dbReference type="SAM" id="MobiDB-lite"/>
    </source>
</evidence>
<evidence type="ECO:0000313" key="3">
    <source>
        <dbReference type="EMBL" id="PMD42084.1"/>
    </source>
</evidence>
<keyword evidence="2" id="KW-1133">Transmembrane helix</keyword>
<sequence>MIFLLLIFNIGRVDVLADGLSVFSYVAAPAVGFLLLVSCLLTFVVLRATVARRESGDWPDLRAIARLFSSLRKETKSLISNSLFKRKEIPGNGITIVVAGGEEDSISNKLKRWFKGVTGQKWNCWPFAPTFLPLQSDHSRIKFKFHGGCTHWLDVSTEFLPPSKRQRGDSFILTSSTNDSSSDGGSSEDLSQGSSSNRGSSPATLVGTSSSSSRDHTSGRDTQPSRNQ</sequence>
<proteinExistence type="predicted"/>
<keyword evidence="2" id="KW-0472">Membrane</keyword>
<feature type="transmembrane region" description="Helical" evidence="2">
    <location>
        <begin position="27"/>
        <end position="46"/>
    </location>
</feature>
<feature type="compositionally biased region" description="Low complexity" evidence="1">
    <location>
        <begin position="175"/>
        <end position="212"/>
    </location>
</feature>
<organism evidence="3 4">
    <name type="scientific">Hyaloscypha variabilis (strain UAMH 11265 / GT02V1 / F)</name>
    <name type="common">Meliniomyces variabilis</name>
    <dbReference type="NCBI Taxonomy" id="1149755"/>
    <lineage>
        <taxon>Eukaryota</taxon>
        <taxon>Fungi</taxon>
        <taxon>Dikarya</taxon>
        <taxon>Ascomycota</taxon>
        <taxon>Pezizomycotina</taxon>
        <taxon>Leotiomycetes</taxon>
        <taxon>Helotiales</taxon>
        <taxon>Hyaloscyphaceae</taxon>
        <taxon>Hyaloscypha</taxon>
        <taxon>Hyaloscypha variabilis</taxon>
    </lineage>
</organism>
<keyword evidence="2" id="KW-0812">Transmembrane</keyword>
<dbReference type="Proteomes" id="UP000235786">
    <property type="component" value="Unassembled WGS sequence"/>
</dbReference>
<dbReference type="EMBL" id="KZ613943">
    <property type="protein sequence ID" value="PMD42084.1"/>
    <property type="molecule type" value="Genomic_DNA"/>
</dbReference>
<dbReference type="OrthoDB" id="3551520at2759"/>